<dbReference type="EMBL" id="JAEUBF010000846">
    <property type="protein sequence ID" value="KAH3674547.1"/>
    <property type="molecule type" value="Genomic_DNA"/>
</dbReference>
<dbReference type="AlphaFoldDB" id="A0A9P8PN73"/>
<protein>
    <submittedName>
        <fullName evidence="2">Uncharacterized protein</fullName>
    </submittedName>
</protein>
<sequence>MTTKPSLSAFQVNETYRHRFLNKPLFSSANTAFVSTCVEIQKILTSLIIEGILPDIDDAKLSTLESKLNKSYAIAKVQLQYSQLGFEALEQDNLKYREYLSKENIQKEGEEIINNQNRLSAKISELNIKKQEILSINSIIRSFDTVTDLYYTEEELVETFGAEFSFKIKDNEATRKRTLTKTITKEDQTTEDISYIEYGFKVNLNSSVSELKEVENDLVQSIEQYNQDLLQIKTQYLENYERIQKFNELLGLNKKDDEGDIKMEDEDEDEDEDEENTEGEENIGGEEGEDLGGEEDDEDDDGEEEEEDDDDDGEEEADREEKEKEKEKEYSDDDNEKKQEQEEQNYGIEEDHKGNCEEQEEVYSNLDLDTSNERANEFNSEDPKDYGQFQETQESS</sequence>
<evidence type="ECO:0000313" key="2">
    <source>
        <dbReference type="EMBL" id="KAH3674547.1"/>
    </source>
</evidence>
<keyword evidence="3" id="KW-1185">Reference proteome</keyword>
<name>A0A9P8PN73_9ASCO</name>
<gene>
    <name evidence="2" type="ORF">WICMUC_003224</name>
</gene>
<reference evidence="2" key="1">
    <citation type="journal article" date="2021" name="Open Biol.">
        <title>Shared evolutionary footprints suggest mitochondrial oxidative damage underlies multiple complex I losses in fungi.</title>
        <authorList>
            <person name="Schikora-Tamarit M.A."/>
            <person name="Marcet-Houben M."/>
            <person name="Nosek J."/>
            <person name="Gabaldon T."/>
        </authorList>
    </citation>
    <scope>NUCLEOTIDE SEQUENCE</scope>
    <source>
        <strain evidence="2">CBS6341</strain>
    </source>
</reference>
<dbReference type="Proteomes" id="UP000769528">
    <property type="component" value="Unassembled WGS sequence"/>
</dbReference>
<feature type="compositionally biased region" description="Basic and acidic residues" evidence="1">
    <location>
        <begin position="371"/>
        <end position="385"/>
    </location>
</feature>
<proteinExistence type="predicted"/>
<evidence type="ECO:0000256" key="1">
    <source>
        <dbReference type="SAM" id="MobiDB-lite"/>
    </source>
</evidence>
<feature type="compositionally biased region" description="Acidic residues" evidence="1">
    <location>
        <begin position="263"/>
        <end position="318"/>
    </location>
</feature>
<feature type="compositionally biased region" description="Basic and acidic residues" evidence="1">
    <location>
        <begin position="319"/>
        <end position="341"/>
    </location>
</feature>
<reference evidence="2" key="2">
    <citation type="submission" date="2021-01" db="EMBL/GenBank/DDBJ databases">
        <authorList>
            <person name="Schikora-Tamarit M.A."/>
        </authorList>
    </citation>
    <scope>NUCLEOTIDE SEQUENCE</scope>
    <source>
        <strain evidence="2">CBS6341</strain>
    </source>
</reference>
<organism evidence="2 3">
    <name type="scientific">Wickerhamomyces mucosus</name>
    <dbReference type="NCBI Taxonomy" id="1378264"/>
    <lineage>
        <taxon>Eukaryota</taxon>
        <taxon>Fungi</taxon>
        <taxon>Dikarya</taxon>
        <taxon>Ascomycota</taxon>
        <taxon>Saccharomycotina</taxon>
        <taxon>Saccharomycetes</taxon>
        <taxon>Phaffomycetales</taxon>
        <taxon>Wickerhamomycetaceae</taxon>
        <taxon>Wickerhamomyces</taxon>
    </lineage>
</organism>
<feature type="region of interest" description="Disordered" evidence="1">
    <location>
        <begin position="257"/>
        <end position="396"/>
    </location>
</feature>
<comment type="caution">
    <text evidence="2">The sequence shown here is derived from an EMBL/GenBank/DDBJ whole genome shotgun (WGS) entry which is preliminary data.</text>
</comment>
<evidence type="ECO:0000313" key="3">
    <source>
        <dbReference type="Proteomes" id="UP000769528"/>
    </source>
</evidence>
<dbReference type="OrthoDB" id="10672785at2759"/>
<accession>A0A9P8PN73</accession>